<accession>A0A1I5QW88</accession>
<dbReference type="AlphaFoldDB" id="A0A1I5QW88"/>
<evidence type="ECO:0008006" key="3">
    <source>
        <dbReference type="Google" id="ProtNLM"/>
    </source>
</evidence>
<dbReference type="InterPro" id="IPR025316">
    <property type="entry name" value="DUF4221"/>
</dbReference>
<sequence length="388" mass="44493">MKYLSFSLIAFLFWHCAKNENNNSQHEILTVTDSLKIPVGETISAEGNYYSFFKSDTLTGKEILYIPTLKNELLSYDINQGKQVRNLTFQKEGPDGIGDFFVINEINNDSIILIGKNHYSIYLMNSQAKKMATFSMKATGELSTREIFIMPTLSLLHADNKVIYQVHPAILLNEKSGKRYFDLNVKVFLSLDLKTGIFSMLPVKFPNFMANKNEYWDIFHFKTGSDLLGNNLIYTFSGSDSLYSYNLKTGLKKQVSAISKHVRKGNGVFQRKYTTVEGLLSVFAENTSYVQVLADPFRNRIYRFVAHHTDEWKKSGNLNDVLIYKPFSIQIFDGDLNFLDETEIFSKQSFDFIDAFVGKKGLYISNNHQANPNIDENYLSYSIFSLKK</sequence>
<dbReference type="STRING" id="1079859.SAMN04515674_103397"/>
<dbReference type="Proteomes" id="UP000199306">
    <property type="component" value="Unassembled WGS sequence"/>
</dbReference>
<organism evidence="1 2">
    <name type="scientific">Pseudarcicella hirudinis</name>
    <dbReference type="NCBI Taxonomy" id="1079859"/>
    <lineage>
        <taxon>Bacteria</taxon>
        <taxon>Pseudomonadati</taxon>
        <taxon>Bacteroidota</taxon>
        <taxon>Cytophagia</taxon>
        <taxon>Cytophagales</taxon>
        <taxon>Flectobacillaceae</taxon>
        <taxon>Pseudarcicella</taxon>
    </lineage>
</organism>
<evidence type="ECO:0000313" key="1">
    <source>
        <dbReference type="EMBL" id="SFP50503.1"/>
    </source>
</evidence>
<proteinExistence type="predicted"/>
<reference evidence="1 2" key="1">
    <citation type="submission" date="2016-10" db="EMBL/GenBank/DDBJ databases">
        <authorList>
            <person name="de Groot N.N."/>
        </authorList>
    </citation>
    <scope>NUCLEOTIDE SEQUENCE [LARGE SCALE GENOMIC DNA]</scope>
    <source>
        <strain evidence="2">E92,LMG 26720,CCM 7988</strain>
    </source>
</reference>
<protein>
    <recommendedName>
        <fullName evidence="3">TolB-like 6-blade propeller-like</fullName>
    </recommendedName>
</protein>
<evidence type="ECO:0000313" key="2">
    <source>
        <dbReference type="Proteomes" id="UP000199306"/>
    </source>
</evidence>
<name>A0A1I5QW88_9BACT</name>
<keyword evidence="2" id="KW-1185">Reference proteome</keyword>
<gene>
    <name evidence="1" type="ORF">SAMN04515674_103397</name>
</gene>
<dbReference type="Pfam" id="PF13970">
    <property type="entry name" value="DUF4221"/>
    <property type="match status" value="1"/>
</dbReference>
<dbReference type="EMBL" id="FOXH01000003">
    <property type="protein sequence ID" value="SFP50503.1"/>
    <property type="molecule type" value="Genomic_DNA"/>
</dbReference>